<accession>A0AAW2F503</accession>
<dbReference type="AlphaFoldDB" id="A0AAW2F503"/>
<protein>
    <submittedName>
        <fullName evidence="1">Uncharacterized protein</fullName>
    </submittedName>
</protein>
<gene>
    <name evidence="1" type="ORF">PUN28_013674</name>
</gene>
<dbReference type="EMBL" id="JADYXP020000014">
    <property type="protein sequence ID" value="KAL0110185.1"/>
    <property type="molecule type" value="Genomic_DNA"/>
</dbReference>
<sequence>MERNRSAKRPQYFSNVAFPLYTKCFNAVSKVRRIRFAAFVTNYTIFKRGHDLQCFCNK</sequence>
<name>A0AAW2F503_9HYME</name>
<comment type="caution">
    <text evidence="1">The sequence shown here is derived from an EMBL/GenBank/DDBJ whole genome shotgun (WGS) entry which is preliminary data.</text>
</comment>
<reference evidence="1 2" key="1">
    <citation type="submission" date="2023-03" db="EMBL/GenBank/DDBJ databases">
        <title>High recombination rates correlate with genetic variation in Cardiocondyla obscurior ants.</title>
        <authorList>
            <person name="Errbii M."/>
        </authorList>
    </citation>
    <scope>NUCLEOTIDE SEQUENCE [LARGE SCALE GENOMIC DNA]</scope>
    <source>
        <strain evidence="1">Alpha-2009</strain>
        <tissue evidence="1">Whole body</tissue>
    </source>
</reference>
<dbReference type="Proteomes" id="UP001430953">
    <property type="component" value="Unassembled WGS sequence"/>
</dbReference>
<evidence type="ECO:0000313" key="1">
    <source>
        <dbReference type="EMBL" id="KAL0110185.1"/>
    </source>
</evidence>
<organism evidence="1 2">
    <name type="scientific">Cardiocondyla obscurior</name>
    <dbReference type="NCBI Taxonomy" id="286306"/>
    <lineage>
        <taxon>Eukaryota</taxon>
        <taxon>Metazoa</taxon>
        <taxon>Ecdysozoa</taxon>
        <taxon>Arthropoda</taxon>
        <taxon>Hexapoda</taxon>
        <taxon>Insecta</taxon>
        <taxon>Pterygota</taxon>
        <taxon>Neoptera</taxon>
        <taxon>Endopterygota</taxon>
        <taxon>Hymenoptera</taxon>
        <taxon>Apocrita</taxon>
        <taxon>Aculeata</taxon>
        <taxon>Formicoidea</taxon>
        <taxon>Formicidae</taxon>
        <taxon>Myrmicinae</taxon>
        <taxon>Cardiocondyla</taxon>
    </lineage>
</organism>
<evidence type="ECO:0000313" key="2">
    <source>
        <dbReference type="Proteomes" id="UP001430953"/>
    </source>
</evidence>
<keyword evidence="2" id="KW-1185">Reference proteome</keyword>
<proteinExistence type="predicted"/>